<dbReference type="Proteomes" id="UP000064967">
    <property type="component" value="Chromosome"/>
</dbReference>
<organism evidence="3 4">
    <name type="scientific">Labilithrix luteola</name>
    <dbReference type="NCBI Taxonomy" id="1391654"/>
    <lineage>
        <taxon>Bacteria</taxon>
        <taxon>Pseudomonadati</taxon>
        <taxon>Myxococcota</taxon>
        <taxon>Polyangia</taxon>
        <taxon>Polyangiales</taxon>
        <taxon>Labilitrichaceae</taxon>
        <taxon>Labilithrix</taxon>
    </lineage>
</organism>
<evidence type="ECO:0000256" key="1">
    <source>
        <dbReference type="ARBA" id="ARBA00006484"/>
    </source>
</evidence>
<proteinExistence type="inferred from homology"/>
<dbReference type="KEGG" id="llu:AKJ09_05317"/>
<dbReference type="STRING" id="1391654.AKJ09_05317"/>
<comment type="similarity">
    <text evidence="1">Belongs to the short-chain dehydrogenases/reductases (SDR) family.</text>
</comment>
<keyword evidence="2" id="KW-0560">Oxidoreductase</keyword>
<dbReference type="GO" id="GO:0016491">
    <property type="term" value="F:oxidoreductase activity"/>
    <property type="evidence" value="ECO:0007669"/>
    <property type="project" value="UniProtKB-KW"/>
</dbReference>
<evidence type="ECO:0000313" key="4">
    <source>
        <dbReference type="Proteomes" id="UP000064967"/>
    </source>
</evidence>
<dbReference type="PANTHER" id="PTHR43669:SF3">
    <property type="entry name" value="ALCOHOL DEHYDROGENASE, PUTATIVE (AFU_ORTHOLOGUE AFUA_3G03445)-RELATED"/>
    <property type="match status" value="1"/>
</dbReference>
<dbReference type="Gene3D" id="3.40.50.720">
    <property type="entry name" value="NAD(P)-binding Rossmann-like Domain"/>
    <property type="match status" value="1"/>
</dbReference>
<dbReference type="InterPro" id="IPR002347">
    <property type="entry name" value="SDR_fam"/>
</dbReference>
<dbReference type="SUPFAM" id="SSF51735">
    <property type="entry name" value="NAD(P)-binding Rossmann-fold domains"/>
    <property type="match status" value="1"/>
</dbReference>
<keyword evidence="4" id="KW-1185">Reference proteome</keyword>
<evidence type="ECO:0000256" key="2">
    <source>
        <dbReference type="ARBA" id="ARBA00023002"/>
    </source>
</evidence>
<dbReference type="EMBL" id="CP012333">
    <property type="protein sequence ID" value="AKU98653.1"/>
    <property type="molecule type" value="Genomic_DNA"/>
</dbReference>
<dbReference type="Pfam" id="PF00106">
    <property type="entry name" value="adh_short"/>
    <property type="match status" value="1"/>
</dbReference>
<evidence type="ECO:0000313" key="3">
    <source>
        <dbReference type="EMBL" id="AKU98653.1"/>
    </source>
</evidence>
<reference evidence="3 4" key="1">
    <citation type="submission" date="2015-08" db="EMBL/GenBank/DDBJ databases">
        <authorList>
            <person name="Babu N.S."/>
            <person name="Beckwith C.J."/>
            <person name="Beseler K.G."/>
            <person name="Brison A."/>
            <person name="Carone J.V."/>
            <person name="Caskin T.P."/>
            <person name="Diamond M."/>
            <person name="Durham M.E."/>
            <person name="Foxe J.M."/>
            <person name="Go M."/>
            <person name="Henderson B.A."/>
            <person name="Jones I.B."/>
            <person name="McGettigan J.A."/>
            <person name="Micheletti S.J."/>
            <person name="Nasrallah M.E."/>
            <person name="Ortiz D."/>
            <person name="Piller C.R."/>
            <person name="Privatt S.R."/>
            <person name="Schneider S.L."/>
            <person name="Sharp S."/>
            <person name="Smith T.C."/>
            <person name="Stanton J.D."/>
            <person name="Ullery H.E."/>
            <person name="Wilson R.J."/>
            <person name="Serrano M.G."/>
            <person name="Buck G."/>
            <person name="Lee V."/>
            <person name="Wang Y."/>
            <person name="Carvalho R."/>
            <person name="Voegtly L."/>
            <person name="Shi R."/>
            <person name="Duckworth R."/>
            <person name="Johnson A."/>
            <person name="Loviza R."/>
            <person name="Walstead R."/>
            <person name="Shah Z."/>
            <person name="Kiflezghi M."/>
            <person name="Wade K."/>
            <person name="Ball S.L."/>
            <person name="Bradley K.W."/>
            <person name="Asai D.J."/>
            <person name="Bowman C.A."/>
            <person name="Russell D.A."/>
            <person name="Pope W.H."/>
            <person name="Jacobs-Sera D."/>
            <person name="Hendrix R.W."/>
            <person name="Hatfull G.F."/>
        </authorList>
    </citation>
    <scope>NUCLEOTIDE SEQUENCE [LARGE SCALE GENOMIC DNA]</scope>
    <source>
        <strain evidence="3 4">DSM 27648</strain>
    </source>
</reference>
<dbReference type="PANTHER" id="PTHR43669">
    <property type="entry name" value="5-KETO-D-GLUCONATE 5-REDUCTASE"/>
    <property type="match status" value="1"/>
</dbReference>
<dbReference type="CDD" id="cd05233">
    <property type="entry name" value="SDR_c"/>
    <property type="match status" value="1"/>
</dbReference>
<accession>A0A0K1PYP6</accession>
<name>A0A0K1PYP6_9BACT</name>
<dbReference type="PRINTS" id="PR00081">
    <property type="entry name" value="GDHRDH"/>
</dbReference>
<dbReference type="InterPro" id="IPR036291">
    <property type="entry name" value="NAD(P)-bd_dom_sf"/>
</dbReference>
<sequence>MEENMVERSSAALVTGASRGLGKALARALALRGKRVIMVARGGSELRGAVRDVKQAGGDAHGLAFDVGDKSAIHRLTGAAAALSPRIDLVVHAASTLGPLPMPLLLDTECEDFARVLEVNLVGPFRLTKVLAAPMMLRGEGTVLFVSSDAATNAYERWGAYGVSKAAQDHLARSFAAELDPVRFLAVDPGEMDTKMHADAMPDADPSTLAKPEDVAARIMTILRRARELPNGARVLAADFPKAEPLRGVS</sequence>
<protein>
    <submittedName>
        <fullName evidence="3">Short-chain dehydrogenase/reductase SDR</fullName>
    </submittedName>
</protein>
<dbReference type="AlphaFoldDB" id="A0A0K1PYP6"/>
<gene>
    <name evidence="3" type="ORF">AKJ09_05317</name>
</gene>